<evidence type="ECO:0000313" key="2">
    <source>
        <dbReference type="EMBL" id="GFY73558.1"/>
    </source>
</evidence>
<gene>
    <name evidence="2" type="ORF">TNIN_40401</name>
</gene>
<accession>A0A8X6YMK2</accession>
<comment type="caution">
    <text evidence="2">The sequence shown here is derived from an EMBL/GenBank/DDBJ whole genome shotgun (WGS) entry which is preliminary data.</text>
</comment>
<proteinExistence type="predicted"/>
<feature type="compositionally biased region" description="Polar residues" evidence="1">
    <location>
        <begin position="90"/>
        <end position="103"/>
    </location>
</feature>
<dbReference type="Proteomes" id="UP000886998">
    <property type="component" value="Unassembled WGS sequence"/>
</dbReference>
<organism evidence="2 3">
    <name type="scientific">Trichonephila inaurata madagascariensis</name>
    <dbReference type="NCBI Taxonomy" id="2747483"/>
    <lineage>
        <taxon>Eukaryota</taxon>
        <taxon>Metazoa</taxon>
        <taxon>Ecdysozoa</taxon>
        <taxon>Arthropoda</taxon>
        <taxon>Chelicerata</taxon>
        <taxon>Arachnida</taxon>
        <taxon>Araneae</taxon>
        <taxon>Araneomorphae</taxon>
        <taxon>Entelegynae</taxon>
        <taxon>Araneoidea</taxon>
        <taxon>Nephilidae</taxon>
        <taxon>Trichonephila</taxon>
        <taxon>Trichonephila inaurata</taxon>
    </lineage>
</organism>
<reference evidence="2" key="1">
    <citation type="submission" date="2020-08" db="EMBL/GenBank/DDBJ databases">
        <title>Multicomponent nature underlies the extraordinary mechanical properties of spider dragline silk.</title>
        <authorList>
            <person name="Kono N."/>
            <person name="Nakamura H."/>
            <person name="Mori M."/>
            <person name="Yoshida Y."/>
            <person name="Ohtoshi R."/>
            <person name="Malay A.D."/>
            <person name="Moran D.A.P."/>
            <person name="Tomita M."/>
            <person name="Numata K."/>
            <person name="Arakawa K."/>
        </authorList>
    </citation>
    <scope>NUCLEOTIDE SEQUENCE</scope>
</reference>
<protein>
    <submittedName>
        <fullName evidence="2">Uncharacterized protein</fullName>
    </submittedName>
</protein>
<dbReference type="OrthoDB" id="118105at2759"/>
<evidence type="ECO:0000256" key="1">
    <source>
        <dbReference type="SAM" id="MobiDB-lite"/>
    </source>
</evidence>
<keyword evidence="3" id="KW-1185">Reference proteome</keyword>
<name>A0A8X6YMK2_9ARAC</name>
<dbReference type="AlphaFoldDB" id="A0A8X6YMK2"/>
<evidence type="ECO:0000313" key="3">
    <source>
        <dbReference type="Proteomes" id="UP000886998"/>
    </source>
</evidence>
<sequence>MANADDMVCTTHKLQEATRPSFQLKCPKIVNEIHISEDEKDVGDLNEIDYHPDLQDLINELVDNNDDKADNENPPSTMEKGELDHFNNPAPGSSNFQPHSSLLSVAAGKPRIRERIFAIQRRK</sequence>
<feature type="region of interest" description="Disordered" evidence="1">
    <location>
        <begin position="64"/>
        <end position="105"/>
    </location>
</feature>
<dbReference type="EMBL" id="BMAV01020183">
    <property type="protein sequence ID" value="GFY73558.1"/>
    <property type="molecule type" value="Genomic_DNA"/>
</dbReference>